<name>A0ABP0IK66_9DINO</name>
<evidence type="ECO:0000313" key="2">
    <source>
        <dbReference type="EMBL" id="CAK9002988.1"/>
    </source>
</evidence>
<dbReference type="Proteomes" id="UP001642484">
    <property type="component" value="Unassembled WGS sequence"/>
</dbReference>
<proteinExistence type="predicted"/>
<reference evidence="2 3" key="1">
    <citation type="submission" date="2024-02" db="EMBL/GenBank/DDBJ databases">
        <authorList>
            <person name="Chen Y."/>
            <person name="Shah S."/>
            <person name="Dougan E. K."/>
            <person name="Thang M."/>
            <person name="Chan C."/>
        </authorList>
    </citation>
    <scope>NUCLEOTIDE SEQUENCE [LARGE SCALE GENOMIC DNA]</scope>
</reference>
<evidence type="ECO:0000313" key="3">
    <source>
        <dbReference type="Proteomes" id="UP001642484"/>
    </source>
</evidence>
<accession>A0ABP0IK66</accession>
<evidence type="ECO:0000313" key="1">
    <source>
        <dbReference type="EMBL" id="CAK9002410.1"/>
    </source>
</evidence>
<sequence length="356" mass="38090">MHSESYLPAKPSRLPRNTVQTVVAPMAARTEPAPFTPRAEALPPRVWAAPLRSSSVPRVSSQGQMPCALPHAGPMLSRVNLDEVPASASGYTTPVYVTSGHTTPRPVAVPYVHRTTARPQFVRLDDPGSGGTAPRGPPWGPGATCSSLDAAAAIARLQKALADQRDEHEAKLAALQARWEERFTEAIDFWQQAWSTTTAVVKDCNTHCVKLSEVLEASLDQLGQSSVEVAKLQSRVQLLEEAAHLPKAPEAELPLEMAQERSPRSPRKSPSATCSGTSESFKKLSDELAQFANFVSEQSMRMRSDCKQESPKSGDVQRDDLAPEASPRTAAGALPSVDATALDVGSMSELGVAGGR</sequence>
<organism evidence="2 3">
    <name type="scientific">Durusdinium trenchii</name>
    <dbReference type="NCBI Taxonomy" id="1381693"/>
    <lineage>
        <taxon>Eukaryota</taxon>
        <taxon>Sar</taxon>
        <taxon>Alveolata</taxon>
        <taxon>Dinophyceae</taxon>
        <taxon>Suessiales</taxon>
        <taxon>Symbiodiniaceae</taxon>
        <taxon>Durusdinium</taxon>
    </lineage>
</organism>
<protein>
    <submittedName>
        <fullName evidence="2">Uncharacterized protein</fullName>
    </submittedName>
</protein>
<gene>
    <name evidence="1" type="ORF">CCMP2556_LOCUS6843</name>
    <name evidence="2" type="ORF">CCMP2556_LOCUS7099</name>
</gene>
<comment type="caution">
    <text evidence="2">The sequence shown here is derived from an EMBL/GenBank/DDBJ whole genome shotgun (WGS) entry which is preliminary data.</text>
</comment>
<keyword evidence="3" id="KW-1185">Reference proteome</keyword>
<dbReference type="EMBL" id="CAXAMN010003002">
    <property type="protein sequence ID" value="CAK9002410.1"/>
    <property type="molecule type" value="Genomic_DNA"/>
</dbReference>
<dbReference type="EMBL" id="CAXAMN010003113">
    <property type="protein sequence ID" value="CAK9002988.1"/>
    <property type="molecule type" value="Genomic_DNA"/>
</dbReference>